<dbReference type="Proteomes" id="UP001341281">
    <property type="component" value="Chromosome 07"/>
</dbReference>
<keyword evidence="3" id="KW-1185">Reference proteome</keyword>
<evidence type="ECO:0000256" key="1">
    <source>
        <dbReference type="SAM" id="MobiDB-lite"/>
    </source>
</evidence>
<name>A0AAQ3U1U4_PASNO</name>
<organism evidence="2 3">
    <name type="scientific">Paspalum notatum var. saurae</name>
    <dbReference type="NCBI Taxonomy" id="547442"/>
    <lineage>
        <taxon>Eukaryota</taxon>
        <taxon>Viridiplantae</taxon>
        <taxon>Streptophyta</taxon>
        <taxon>Embryophyta</taxon>
        <taxon>Tracheophyta</taxon>
        <taxon>Spermatophyta</taxon>
        <taxon>Magnoliopsida</taxon>
        <taxon>Liliopsida</taxon>
        <taxon>Poales</taxon>
        <taxon>Poaceae</taxon>
        <taxon>PACMAD clade</taxon>
        <taxon>Panicoideae</taxon>
        <taxon>Andropogonodae</taxon>
        <taxon>Paspaleae</taxon>
        <taxon>Paspalinae</taxon>
        <taxon>Paspalum</taxon>
    </lineage>
</organism>
<dbReference type="EMBL" id="CP144751">
    <property type="protein sequence ID" value="WVZ83733.1"/>
    <property type="molecule type" value="Genomic_DNA"/>
</dbReference>
<proteinExistence type="predicted"/>
<gene>
    <name evidence="2" type="ORF">U9M48_030850</name>
</gene>
<accession>A0AAQ3U1U4</accession>
<protein>
    <submittedName>
        <fullName evidence="2">Uncharacterized protein</fullName>
    </submittedName>
</protein>
<evidence type="ECO:0000313" key="2">
    <source>
        <dbReference type="EMBL" id="WVZ83733.1"/>
    </source>
</evidence>
<dbReference type="AlphaFoldDB" id="A0AAQ3U1U4"/>
<feature type="compositionally biased region" description="Low complexity" evidence="1">
    <location>
        <begin position="14"/>
        <end position="27"/>
    </location>
</feature>
<sequence length="179" mass="19644">SLQWETAGGRRLTRASPGRPGRGPATAPRRHVPAMPPRLDPGATPPPPRDTDLPRPRHRAASPRPQHSPALHRSSVPRRYGREQAAGGRQGQARATGDWRGAAPLPLPVGLWIGSVTRSMCQSEAARLELPLTRPSPLRRQRAVLRVAYLDVSLAMATGWWSSKAEKAFQFFMKSSRTC</sequence>
<feature type="non-terminal residue" evidence="2">
    <location>
        <position position="179"/>
    </location>
</feature>
<feature type="compositionally biased region" description="Low complexity" evidence="1">
    <location>
        <begin position="83"/>
        <end position="96"/>
    </location>
</feature>
<evidence type="ECO:0000313" key="3">
    <source>
        <dbReference type="Proteomes" id="UP001341281"/>
    </source>
</evidence>
<feature type="region of interest" description="Disordered" evidence="1">
    <location>
        <begin position="1"/>
        <end position="101"/>
    </location>
</feature>
<feature type="compositionally biased region" description="Pro residues" evidence="1">
    <location>
        <begin position="34"/>
        <end position="48"/>
    </location>
</feature>
<reference evidence="2 3" key="1">
    <citation type="submission" date="2024-02" db="EMBL/GenBank/DDBJ databases">
        <title>High-quality chromosome-scale genome assembly of Pensacola bahiagrass (Paspalum notatum Flugge var. saurae).</title>
        <authorList>
            <person name="Vega J.M."/>
            <person name="Podio M."/>
            <person name="Orjuela J."/>
            <person name="Siena L.A."/>
            <person name="Pessino S.C."/>
            <person name="Combes M.C."/>
            <person name="Mariac C."/>
            <person name="Albertini E."/>
            <person name="Pupilli F."/>
            <person name="Ortiz J.P.A."/>
            <person name="Leblanc O."/>
        </authorList>
    </citation>
    <scope>NUCLEOTIDE SEQUENCE [LARGE SCALE GENOMIC DNA]</scope>
    <source>
        <strain evidence="2">R1</strain>
        <tissue evidence="2">Leaf</tissue>
    </source>
</reference>